<dbReference type="Pfam" id="PF12024">
    <property type="entry name" value="DUF3512"/>
    <property type="match status" value="1"/>
</dbReference>
<feature type="compositionally biased region" description="Polar residues" evidence="1">
    <location>
        <begin position="521"/>
        <end position="541"/>
    </location>
</feature>
<evidence type="ECO:0000313" key="3">
    <source>
        <dbReference type="Proteomes" id="UP000789508"/>
    </source>
</evidence>
<protein>
    <submittedName>
        <fullName evidence="2">3505_t:CDS:1</fullName>
    </submittedName>
</protein>
<dbReference type="AlphaFoldDB" id="A0A9N8W898"/>
<feature type="region of interest" description="Disordered" evidence="1">
    <location>
        <begin position="1"/>
        <end position="43"/>
    </location>
</feature>
<feature type="compositionally biased region" description="Polar residues" evidence="1">
    <location>
        <begin position="746"/>
        <end position="783"/>
    </location>
</feature>
<dbReference type="OrthoDB" id="21648at2759"/>
<comment type="caution">
    <text evidence="2">The sequence shown here is derived from an EMBL/GenBank/DDBJ whole genome shotgun (WGS) entry which is preliminary data.</text>
</comment>
<dbReference type="EMBL" id="CAJVPS010000366">
    <property type="protein sequence ID" value="CAG8480865.1"/>
    <property type="molecule type" value="Genomic_DNA"/>
</dbReference>
<feature type="compositionally biased region" description="Polar residues" evidence="1">
    <location>
        <begin position="31"/>
        <end position="42"/>
    </location>
</feature>
<gene>
    <name evidence="2" type="ORF">ALEPTO_LOCUS2482</name>
</gene>
<keyword evidence="3" id="KW-1185">Reference proteome</keyword>
<feature type="compositionally biased region" description="Polar residues" evidence="1">
    <location>
        <begin position="551"/>
        <end position="586"/>
    </location>
</feature>
<dbReference type="InterPro" id="IPR021900">
    <property type="entry name" value="DUF3512"/>
</dbReference>
<feature type="compositionally biased region" description="Low complexity" evidence="1">
    <location>
        <begin position="500"/>
        <end position="515"/>
    </location>
</feature>
<reference evidence="2" key="1">
    <citation type="submission" date="2021-06" db="EMBL/GenBank/DDBJ databases">
        <authorList>
            <person name="Kallberg Y."/>
            <person name="Tangrot J."/>
            <person name="Rosling A."/>
        </authorList>
    </citation>
    <scope>NUCLEOTIDE SEQUENCE</scope>
    <source>
        <strain evidence="2">FL130A</strain>
    </source>
</reference>
<sequence>MVATTTIPSNAPNGDSSTTTTTTITTRSKRQQSPDVIPNTTSKRIKGVHENIEIEEHPSQINKENLAAATVTVSNLDSSTATTPVATAANNTTSAALNQPVTQSKTSEKNEFPKRPQKIALYQRVSDGFVFSTGNVQPVAVVSTQSLDEQKVPTLDSILPKYPQIKKERKTEITVPGIKTLNYGPFSSFAPTVDTSNCMVTMDEIVLLQHPKYRKNNSKKNVHNIFQQPIDVDSDENESVDDPEEQEEERGEKEQSTEMMDIDMNNNKNNDSLEKESENIKQTKNLENEVLNIEENSSSPIQDSNKMLDREDDNLEIDKKELLEEKIDKKALLEEGIDVDLLMQLCEPDSQSKSTKSLNESEVTTSKGKEVCKRDAEIEDDAILLKENLPLFQEIQKLQDERFAKNPEHISPREREIASILMERLVNLTNKIPPYLLVSLEEIEKAAGRIPIKEPSYKGNLPVNKPHGYSTNNGITENAISNGLAAPGWQINSQSASRSQPTGGIQTGGMTMQQPPHHLSMRTSPPQTRSMSRAQNMNEVYSSHPPLPPMQQISYGSNNTPETPLYPKTQNGYINSQITPYSMKSQSPYHNPSTSYPPYHHSPSPYPIIPEARAIGVQHPSYSSSTHPGYPQHPPISQDGYLSTYHSSFSSTQPNPVIPSSSQAAYMSTQHTSYSSTQQTNYSSMSKSYTIKPQNPFHHHSTYPTYQQLPPYHMMQNAAYNKEPQARTLGMQQQSSYIPSAHPGYPTQQLPPISSASQSAYLPTHHSPFSSAQQTNYSSSPKTSFPLNQQAPYLTIPPIQPSISPTPQAAFSAPPNNLHTHIFKLLNN</sequence>
<accession>A0A9N8W898</accession>
<feature type="compositionally biased region" description="Low complexity" evidence="1">
    <location>
        <begin position="587"/>
        <end position="603"/>
    </location>
</feature>
<feature type="region of interest" description="Disordered" evidence="1">
    <location>
        <begin position="493"/>
        <end position="604"/>
    </location>
</feature>
<proteinExistence type="predicted"/>
<evidence type="ECO:0000256" key="1">
    <source>
        <dbReference type="SAM" id="MobiDB-lite"/>
    </source>
</evidence>
<organism evidence="2 3">
    <name type="scientific">Ambispora leptoticha</name>
    <dbReference type="NCBI Taxonomy" id="144679"/>
    <lineage>
        <taxon>Eukaryota</taxon>
        <taxon>Fungi</taxon>
        <taxon>Fungi incertae sedis</taxon>
        <taxon>Mucoromycota</taxon>
        <taxon>Glomeromycotina</taxon>
        <taxon>Glomeromycetes</taxon>
        <taxon>Archaeosporales</taxon>
        <taxon>Ambisporaceae</taxon>
        <taxon>Ambispora</taxon>
    </lineage>
</organism>
<name>A0A9N8W898_9GLOM</name>
<feature type="region of interest" description="Disordered" evidence="1">
    <location>
        <begin position="619"/>
        <end position="639"/>
    </location>
</feature>
<dbReference type="Proteomes" id="UP000789508">
    <property type="component" value="Unassembled WGS sequence"/>
</dbReference>
<feature type="region of interest" description="Disordered" evidence="1">
    <location>
        <begin position="728"/>
        <end position="783"/>
    </location>
</feature>
<feature type="compositionally biased region" description="Low complexity" evidence="1">
    <location>
        <begin position="257"/>
        <end position="270"/>
    </location>
</feature>
<evidence type="ECO:0000313" key="2">
    <source>
        <dbReference type="EMBL" id="CAG8480865.1"/>
    </source>
</evidence>
<feature type="region of interest" description="Disordered" evidence="1">
    <location>
        <begin position="227"/>
        <end position="278"/>
    </location>
</feature>
<feature type="compositionally biased region" description="Acidic residues" evidence="1">
    <location>
        <begin position="232"/>
        <end position="249"/>
    </location>
</feature>
<feature type="compositionally biased region" description="Polar residues" evidence="1">
    <location>
        <begin position="1"/>
        <end position="17"/>
    </location>
</feature>